<dbReference type="KEGG" id="cse:Cseg_0859"/>
<dbReference type="RefSeq" id="WP_013078032.1">
    <property type="nucleotide sequence ID" value="NC_014100.1"/>
</dbReference>
<organism evidence="1 2">
    <name type="scientific">Caulobacter segnis (strain ATCC 21756 / DSM 7131 / JCM 7823 / NBRC 15250 / LMG 17158 / TK0059)</name>
    <name type="common">Mycoplana segnis</name>
    <dbReference type="NCBI Taxonomy" id="509190"/>
    <lineage>
        <taxon>Bacteria</taxon>
        <taxon>Pseudomonadati</taxon>
        <taxon>Pseudomonadota</taxon>
        <taxon>Alphaproteobacteria</taxon>
        <taxon>Caulobacterales</taxon>
        <taxon>Caulobacteraceae</taxon>
        <taxon>Caulobacter</taxon>
    </lineage>
</organism>
<sequence>MSAIAPRRKTKPINAADRLARSLRALAHTGSTSRVLNLVEIEAKSGHRPEYAEHPLFRNRILNSALILKHRVRNDDVYLFDEVRPLATKIIIPFDRSDLGLGGRSVFVGQRGWIEMLADACNASGRLTRDLTVLNAIDALPSLDPFLLREHLRQHDLTVAHCYFTLSPADYDAMQGFVGMEIGHLIELAFGDHGGSRRAQSGRMVEALLAADFGERLSPLRQTLGMEGHSFKDGVFAWKGLLYYKWMLTRLWPRLTEICDELGRLEVTGLRDEADERYVAVARRRLQGALPVERHAILRTLKIYDDAFEQLVHNRRPQAFRDFLLGAPELFLNLGERVGAIAHVASYWRYRFPEGQPLTAGAEEAIDILQDFETSLAIPLHP</sequence>
<dbReference type="AlphaFoldDB" id="D5VEU7"/>
<dbReference type="eggNOG" id="ENOG502ZBEQ">
    <property type="taxonomic scope" value="Bacteria"/>
</dbReference>
<protein>
    <submittedName>
        <fullName evidence="1">Uncharacterized protein</fullName>
    </submittedName>
</protein>
<gene>
    <name evidence="1" type="ordered locus">Cseg_0859</name>
</gene>
<dbReference type="Proteomes" id="UP000002629">
    <property type="component" value="Chromosome"/>
</dbReference>
<proteinExistence type="predicted"/>
<evidence type="ECO:0000313" key="1">
    <source>
        <dbReference type="EMBL" id="ADG09365.1"/>
    </source>
</evidence>
<dbReference type="HOGENOM" id="CLU_686621_0_0_5"/>
<evidence type="ECO:0000313" key="2">
    <source>
        <dbReference type="Proteomes" id="UP000002629"/>
    </source>
</evidence>
<name>D5VEU7_CAUST</name>
<accession>D5VEU7</accession>
<reference evidence="2" key="1">
    <citation type="journal article" date="2011" name="J. Bacteriol.">
        <title>Genome sequences of eight morphologically diverse alphaproteobacteria.</title>
        <authorList>
            <consortium name="US DOE Joint Genome Institute"/>
            <person name="Brown P.J."/>
            <person name="Kysela D.T."/>
            <person name="Buechlein A."/>
            <person name="Hemmerich C."/>
            <person name="Brun Y.V."/>
        </authorList>
    </citation>
    <scope>NUCLEOTIDE SEQUENCE [LARGE SCALE GENOMIC DNA]</scope>
    <source>
        <strain evidence="2">ATCC 21756 / DSM 7131 / JCM 7823 / NBRC 15250 / LMG 17158 / TK0059</strain>
    </source>
</reference>
<dbReference type="STRING" id="509190.Cseg_0859"/>
<dbReference type="EMBL" id="CP002008">
    <property type="protein sequence ID" value="ADG09365.1"/>
    <property type="molecule type" value="Genomic_DNA"/>
</dbReference>